<keyword evidence="8 13" id="KW-0949">S-adenosyl-L-methionine</keyword>
<dbReference type="InterPro" id="IPR029063">
    <property type="entry name" value="SAM-dependent_MTases_sf"/>
</dbReference>
<dbReference type="PANTHER" id="PTHR22807:SF53">
    <property type="entry name" value="RIBOSOMAL RNA SMALL SUBUNIT METHYLTRANSFERASE B-RELATED"/>
    <property type="match status" value="1"/>
</dbReference>
<dbReference type="EC" id="2.1.1.176" evidence="3"/>
<keyword evidence="6 13" id="KW-0489">Methyltransferase</keyword>
<evidence type="ECO:0000256" key="11">
    <source>
        <dbReference type="ARBA" id="ARBA00031088"/>
    </source>
</evidence>
<feature type="binding site" evidence="13">
    <location>
        <position position="320"/>
    </location>
    <ligand>
        <name>S-adenosyl-L-methionine</name>
        <dbReference type="ChEBI" id="CHEBI:59789"/>
    </ligand>
</feature>
<dbReference type="InterPro" id="IPR023267">
    <property type="entry name" value="RCMT"/>
</dbReference>
<evidence type="ECO:0000256" key="9">
    <source>
        <dbReference type="ARBA" id="ARBA00022884"/>
    </source>
</evidence>
<dbReference type="PANTHER" id="PTHR22807">
    <property type="entry name" value="NOP2 YEAST -RELATED NOL1/NOP2/FMU SUN DOMAIN-CONTAINING"/>
    <property type="match status" value="1"/>
</dbReference>
<dbReference type="SUPFAM" id="SSF48013">
    <property type="entry name" value="NusB-like"/>
    <property type="match status" value="1"/>
</dbReference>
<comment type="catalytic activity">
    <reaction evidence="12">
        <text>cytidine(967) in 16S rRNA + S-adenosyl-L-methionine = 5-methylcytidine(967) in 16S rRNA + S-adenosyl-L-homocysteine + H(+)</text>
        <dbReference type="Rhea" id="RHEA:42748"/>
        <dbReference type="Rhea" id="RHEA-COMP:10219"/>
        <dbReference type="Rhea" id="RHEA-COMP:10220"/>
        <dbReference type="ChEBI" id="CHEBI:15378"/>
        <dbReference type="ChEBI" id="CHEBI:57856"/>
        <dbReference type="ChEBI" id="CHEBI:59789"/>
        <dbReference type="ChEBI" id="CHEBI:74483"/>
        <dbReference type="ChEBI" id="CHEBI:82748"/>
        <dbReference type="EC" id="2.1.1.176"/>
    </reaction>
</comment>
<comment type="caution">
    <text evidence="15">The sequence shown here is derived from an EMBL/GenBank/DDBJ whole genome shotgun (WGS) entry which is preliminary data.</text>
</comment>
<evidence type="ECO:0000256" key="2">
    <source>
        <dbReference type="ARBA" id="ARBA00004496"/>
    </source>
</evidence>
<protein>
    <recommendedName>
        <fullName evidence="3">16S rRNA (cytosine(967)-C(5))-methyltransferase</fullName>
        <ecNumber evidence="3">2.1.1.176</ecNumber>
    </recommendedName>
    <alternativeName>
        <fullName evidence="10">16S rRNA m5C967 methyltransferase</fullName>
    </alternativeName>
    <alternativeName>
        <fullName evidence="11">rRNA (cytosine-C(5)-)-methyltransferase RsmB</fullName>
    </alternativeName>
</protein>
<dbReference type="CDD" id="cd02440">
    <property type="entry name" value="AdoMet_MTases"/>
    <property type="match status" value="1"/>
</dbReference>
<keyword evidence="4" id="KW-0963">Cytoplasm</keyword>
<dbReference type="SUPFAM" id="SSF53335">
    <property type="entry name" value="S-adenosyl-L-methionine-dependent methyltransferases"/>
    <property type="match status" value="1"/>
</dbReference>
<feature type="binding site" evidence="13">
    <location>
        <position position="304"/>
    </location>
    <ligand>
        <name>S-adenosyl-L-methionine</name>
        <dbReference type="ChEBI" id="CHEBI:59789"/>
    </ligand>
</feature>
<dbReference type="Proteomes" id="UP001299220">
    <property type="component" value="Unassembled WGS sequence"/>
</dbReference>
<dbReference type="NCBIfam" id="NF011494">
    <property type="entry name" value="PRK14902.1"/>
    <property type="match status" value="1"/>
</dbReference>
<dbReference type="InterPro" id="IPR035926">
    <property type="entry name" value="NusB-like_sf"/>
</dbReference>
<dbReference type="GO" id="GO:0032259">
    <property type="term" value="P:methylation"/>
    <property type="evidence" value="ECO:0007669"/>
    <property type="project" value="UniProtKB-KW"/>
</dbReference>
<evidence type="ECO:0000256" key="4">
    <source>
        <dbReference type="ARBA" id="ARBA00022490"/>
    </source>
</evidence>
<evidence type="ECO:0000256" key="12">
    <source>
        <dbReference type="ARBA" id="ARBA00047283"/>
    </source>
</evidence>
<keyword evidence="7 13" id="KW-0808">Transferase</keyword>
<gene>
    <name evidence="15" type="primary">rsmB</name>
    <name evidence="15" type="ORF">JQM67_03000</name>
</gene>
<name>A0ABS9CML3_9FIRM</name>
<dbReference type="EMBL" id="JAFBIT010000001">
    <property type="protein sequence ID" value="MCF2651570.1"/>
    <property type="molecule type" value="Genomic_DNA"/>
</dbReference>
<evidence type="ECO:0000256" key="5">
    <source>
        <dbReference type="ARBA" id="ARBA00022552"/>
    </source>
</evidence>
<comment type="function">
    <text evidence="1">Specifically methylates the cytosine at position 967 (m5C967) of 16S rRNA.</text>
</comment>
<reference evidence="15 16" key="1">
    <citation type="submission" date="2020-12" db="EMBL/GenBank/DDBJ databases">
        <title>Whole genome sequences of gut porcine anaerobes.</title>
        <authorList>
            <person name="Kubasova T."/>
            <person name="Jahodarova E."/>
            <person name="Rychlik I."/>
        </authorList>
    </citation>
    <scope>NUCLEOTIDE SEQUENCE [LARGE SCALE GENOMIC DNA]</scope>
    <source>
        <strain evidence="15 16">An867</strain>
    </source>
</reference>
<evidence type="ECO:0000256" key="10">
    <source>
        <dbReference type="ARBA" id="ARBA00030399"/>
    </source>
</evidence>
<evidence type="ECO:0000256" key="3">
    <source>
        <dbReference type="ARBA" id="ARBA00012140"/>
    </source>
</evidence>
<dbReference type="Gene3D" id="1.10.940.10">
    <property type="entry name" value="NusB-like"/>
    <property type="match status" value="1"/>
</dbReference>
<dbReference type="InterPro" id="IPR004573">
    <property type="entry name" value="rRNA_ssu_MeTfrase_B"/>
</dbReference>
<dbReference type="PRINTS" id="PR02008">
    <property type="entry name" value="RCMTFAMILY"/>
</dbReference>
<dbReference type="Pfam" id="PF01189">
    <property type="entry name" value="Methyltr_RsmB-F"/>
    <property type="match status" value="1"/>
</dbReference>
<organism evidence="15 16">
    <name type="scientific">Anaeromassilibacillus senegalensis</name>
    <dbReference type="NCBI Taxonomy" id="1673717"/>
    <lineage>
        <taxon>Bacteria</taxon>
        <taxon>Bacillati</taxon>
        <taxon>Bacillota</taxon>
        <taxon>Clostridia</taxon>
        <taxon>Eubacteriales</taxon>
        <taxon>Acutalibacteraceae</taxon>
        <taxon>Anaeromassilibacillus</taxon>
    </lineage>
</organism>
<keyword evidence="9 13" id="KW-0694">RNA-binding</keyword>
<proteinExistence type="inferred from homology"/>
<evidence type="ECO:0000259" key="14">
    <source>
        <dbReference type="PROSITE" id="PS51686"/>
    </source>
</evidence>
<dbReference type="RefSeq" id="WP_235322582.1">
    <property type="nucleotide sequence ID" value="NZ_JAFBIT010000001.1"/>
</dbReference>
<evidence type="ECO:0000256" key="7">
    <source>
        <dbReference type="ARBA" id="ARBA00022679"/>
    </source>
</evidence>
<keyword evidence="5" id="KW-0698">rRNA processing</keyword>
<feature type="domain" description="SAM-dependent MTase RsmB/NOP-type" evidence="14">
    <location>
        <begin position="165"/>
        <end position="435"/>
    </location>
</feature>
<dbReference type="Pfam" id="PF01029">
    <property type="entry name" value="NusB"/>
    <property type="match status" value="1"/>
</dbReference>
<feature type="binding site" evidence="13">
    <location>
        <position position="277"/>
    </location>
    <ligand>
        <name>S-adenosyl-L-methionine</name>
        <dbReference type="ChEBI" id="CHEBI:59789"/>
    </ligand>
</feature>
<evidence type="ECO:0000313" key="15">
    <source>
        <dbReference type="EMBL" id="MCF2651570.1"/>
    </source>
</evidence>
<evidence type="ECO:0000313" key="16">
    <source>
        <dbReference type="Proteomes" id="UP001299220"/>
    </source>
</evidence>
<accession>A0ABS9CML3</accession>
<dbReference type="NCBIfam" id="TIGR00563">
    <property type="entry name" value="rsmB"/>
    <property type="match status" value="1"/>
</dbReference>
<comment type="similarity">
    <text evidence="13">Belongs to the class I-like SAM-binding methyltransferase superfamily. RsmB/NOP family.</text>
</comment>
<feature type="binding site" evidence="13">
    <location>
        <begin position="253"/>
        <end position="259"/>
    </location>
    <ligand>
        <name>S-adenosyl-L-methionine</name>
        <dbReference type="ChEBI" id="CHEBI:59789"/>
    </ligand>
</feature>
<evidence type="ECO:0000256" key="1">
    <source>
        <dbReference type="ARBA" id="ARBA00002724"/>
    </source>
</evidence>
<sequence length="437" mass="48081">MATSSRKTALAALNDVTQNEGYSNIVIDKAIRAAGLEPRDAALASVIFYGVLEKRMTLDYYIRKFLAKPKQKLDETVLNILRIAAYQMLYLDKIPDSAAVNEAVLCASDYMRGRYKSFVNGVLRSFARGFREVPEPESESVRWNIPQAIIDLWTHDYGKPLCAELLRAMSGRAKTYIRVNPLRASTASLLSAFPAGMAEPVDMLPDVLCLHDAGDPTLLPGFSDGAFHVQDLSSQLLCSLVDPQPGERVADVCAAPGGKSFTLAERMKNEGKLDAFDLYKGRVRLIQKGAQRLQLSIISAAVRDAATGDCAAQYDRVLCDVPCSGLGVIRRKPEIRYKKPESFAELPALQLRILEHSAALVRPGGLLFYSTCTLHDAENGAVVRAFLERHPEFEPYALPAVPIRRHIPDEPAHTLTMMPINFGGDGFFAAGLRRKDG</sequence>
<evidence type="ECO:0000256" key="13">
    <source>
        <dbReference type="PROSITE-ProRule" id="PRU01023"/>
    </source>
</evidence>
<dbReference type="InterPro" id="IPR006027">
    <property type="entry name" value="NusB_RsmB_TIM44"/>
</dbReference>
<evidence type="ECO:0000256" key="6">
    <source>
        <dbReference type="ARBA" id="ARBA00022603"/>
    </source>
</evidence>
<keyword evidence="16" id="KW-1185">Reference proteome</keyword>
<dbReference type="Gene3D" id="3.40.50.150">
    <property type="entry name" value="Vaccinia Virus protein VP39"/>
    <property type="match status" value="1"/>
</dbReference>
<feature type="active site" description="Nucleophile" evidence="13">
    <location>
        <position position="372"/>
    </location>
</feature>
<dbReference type="InterPro" id="IPR001678">
    <property type="entry name" value="MeTrfase_RsmB-F_NOP2_dom"/>
</dbReference>
<dbReference type="InterPro" id="IPR049560">
    <property type="entry name" value="MeTrfase_RsmB-F_NOP2_cat"/>
</dbReference>
<dbReference type="GO" id="GO:0008168">
    <property type="term" value="F:methyltransferase activity"/>
    <property type="evidence" value="ECO:0007669"/>
    <property type="project" value="UniProtKB-KW"/>
</dbReference>
<comment type="subcellular location">
    <subcellularLocation>
        <location evidence="2">Cytoplasm</location>
    </subcellularLocation>
</comment>
<dbReference type="PROSITE" id="PS51686">
    <property type="entry name" value="SAM_MT_RSMB_NOP"/>
    <property type="match status" value="1"/>
</dbReference>
<evidence type="ECO:0000256" key="8">
    <source>
        <dbReference type="ARBA" id="ARBA00022691"/>
    </source>
</evidence>